<accession>A0ABR3DJ57</accession>
<dbReference type="Proteomes" id="UP001451303">
    <property type="component" value="Unassembled WGS sequence"/>
</dbReference>
<evidence type="ECO:0000313" key="2">
    <source>
        <dbReference type="Proteomes" id="UP001451303"/>
    </source>
</evidence>
<organism evidence="1 2">
    <name type="scientific">Neurospora intermedia</name>
    <dbReference type="NCBI Taxonomy" id="5142"/>
    <lineage>
        <taxon>Eukaryota</taxon>
        <taxon>Fungi</taxon>
        <taxon>Dikarya</taxon>
        <taxon>Ascomycota</taxon>
        <taxon>Pezizomycotina</taxon>
        <taxon>Sordariomycetes</taxon>
        <taxon>Sordariomycetidae</taxon>
        <taxon>Sordariales</taxon>
        <taxon>Sordariaceae</taxon>
        <taxon>Neurospora</taxon>
    </lineage>
</organism>
<keyword evidence="2" id="KW-1185">Reference proteome</keyword>
<comment type="caution">
    <text evidence="1">The sequence shown here is derived from an EMBL/GenBank/DDBJ whole genome shotgun (WGS) entry which is preliminary data.</text>
</comment>
<dbReference type="EMBL" id="JAVLET010000003">
    <property type="protein sequence ID" value="KAL0471816.1"/>
    <property type="molecule type" value="Genomic_DNA"/>
</dbReference>
<name>A0ABR3DJ57_NEUIN</name>
<evidence type="ECO:0000313" key="1">
    <source>
        <dbReference type="EMBL" id="KAL0471816.1"/>
    </source>
</evidence>
<feature type="non-terminal residue" evidence="1">
    <location>
        <position position="1"/>
    </location>
</feature>
<reference evidence="1 2" key="1">
    <citation type="submission" date="2023-09" db="EMBL/GenBank/DDBJ databases">
        <title>Multi-omics analysis of a traditional fermented food reveals byproduct-associated fungal strains for waste-to-food upcycling.</title>
        <authorList>
            <consortium name="Lawrence Berkeley National Laboratory"/>
            <person name="Rekdal V.M."/>
            <person name="Villalobos-Escobedo J.M."/>
            <person name="Rodriguez-Valeron N."/>
            <person name="Garcia M.O."/>
            <person name="Vasquez D.P."/>
            <person name="Damayanti I."/>
            <person name="Sorensen P.M."/>
            <person name="Baidoo E.E."/>
            <person name="De Carvalho A.C."/>
            <person name="Riley R."/>
            <person name="Lipzen A."/>
            <person name="He G."/>
            <person name="Yan M."/>
            <person name="Haridas S."/>
            <person name="Daum C."/>
            <person name="Yoshinaga Y."/>
            <person name="Ng V."/>
            <person name="Grigoriev I.V."/>
            <person name="Munk R."/>
            <person name="Nuraida L."/>
            <person name="Wijaya C.H."/>
            <person name="Morales P.-C."/>
            <person name="Keasling J.D."/>
        </authorList>
    </citation>
    <scope>NUCLEOTIDE SEQUENCE [LARGE SCALE GENOMIC DNA]</scope>
    <source>
        <strain evidence="1 2">FGSC 2613</strain>
    </source>
</reference>
<sequence>VVSLEKIGGRAGQAGRTDEWVWPSTYRERLMDAQLQVHLTTVKPSNKRAI</sequence>
<protein>
    <submittedName>
        <fullName evidence="1">Uncharacterized protein</fullName>
    </submittedName>
</protein>
<gene>
    <name evidence="1" type="ORF">QR685DRAFT_438168</name>
</gene>
<proteinExistence type="predicted"/>